<evidence type="ECO:0000313" key="3">
    <source>
        <dbReference type="EMBL" id="RDX59631.1"/>
    </source>
</evidence>
<feature type="non-terminal residue" evidence="3">
    <location>
        <position position="1"/>
    </location>
</feature>
<dbReference type="PANTHER" id="PTHR35046:SF9">
    <property type="entry name" value="RNA-DIRECTED DNA POLYMERASE"/>
    <property type="match status" value="1"/>
</dbReference>
<reference evidence="3" key="1">
    <citation type="submission" date="2018-05" db="EMBL/GenBank/DDBJ databases">
        <title>Draft genome of Mucuna pruriens seed.</title>
        <authorList>
            <person name="Nnadi N.E."/>
            <person name="Vos R."/>
            <person name="Hasami M.H."/>
            <person name="Devisetty U.K."/>
            <person name="Aguiy J.C."/>
        </authorList>
    </citation>
    <scope>NUCLEOTIDE SEQUENCE [LARGE SCALE GENOMIC DNA]</scope>
    <source>
        <strain evidence="3">JCA_2017</strain>
    </source>
</reference>
<feature type="compositionally biased region" description="Basic and acidic residues" evidence="1">
    <location>
        <begin position="312"/>
        <end position="323"/>
    </location>
</feature>
<dbReference type="InterPro" id="IPR005162">
    <property type="entry name" value="Retrotrans_gag_dom"/>
</dbReference>
<dbReference type="AlphaFoldDB" id="A0A371E215"/>
<dbReference type="OrthoDB" id="1747743at2759"/>
<feature type="region of interest" description="Disordered" evidence="1">
    <location>
        <begin position="150"/>
        <end position="188"/>
    </location>
</feature>
<name>A0A371E215_MUCPR</name>
<sequence length="323" mass="37618">MRKEDDNSPYCTYAEEHKKALMNLLKCHIPPFNGAGDVETYFDWEIKFYREICEGRRKHANTWVELKKKMRIRFILVSYARDLYNKLQRIYQGSKSIEEYHKDMEVALSRANVLESSKAIMDSFLHRLNQDIEDMVEFLASRRTYPSISNNWRGKGREKERSRREKSPKKGSILPPCRKEEGKLPNPVSASKSSNIKCFKCLGKGHIAYEYSRDKDGDLLVVRRKICSVIIDSGSSVNIASTRLVEKLKLPTLAHPKPYKLQWLNSKGEIAVAKQVSSTFTVGQYKDEVILKPLSPKELNENQAKMKLRREKQKEREKIEKKE</sequence>
<dbReference type="PANTHER" id="PTHR35046">
    <property type="entry name" value="ZINC KNUCKLE (CCHC-TYPE) FAMILY PROTEIN"/>
    <property type="match status" value="1"/>
</dbReference>
<evidence type="ECO:0000259" key="2">
    <source>
        <dbReference type="Pfam" id="PF03732"/>
    </source>
</evidence>
<evidence type="ECO:0000313" key="4">
    <source>
        <dbReference type="Proteomes" id="UP000257109"/>
    </source>
</evidence>
<accession>A0A371E215</accession>
<dbReference type="Pfam" id="PF03732">
    <property type="entry name" value="Retrotrans_gag"/>
    <property type="match status" value="1"/>
</dbReference>
<dbReference type="PROSITE" id="PS00141">
    <property type="entry name" value="ASP_PROTEASE"/>
    <property type="match status" value="1"/>
</dbReference>
<protein>
    <recommendedName>
        <fullName evidence="2">Retrotransposon gag domain-containing protein</fullName>
    </recommendedName>
</protein>
<evidence type="ECO:0000256" key="1">
    <source>
        <dbReference type="SAM" id="MobiDB-lite"/>
    </source>
</evidence>
<feature type="region of interest" description="Disordered" evidence="1">
    <location>
        <begin position="301"/>
        <end position="323"/>
    </location>
</feature>
<dbReference type="InterPro" id="IPR001969">
    <property type="entry name" value="Aspartic_peptidase_AS"/>
</dbReference>
<dbReference type="GO" id="GO:0006508">
    <property type="term" value="P:proteolysis"/>
    <property type="evidence" value="ECO:0007669"/>
    <property type="project" value="InterPro"/>
</dbReference>
<feature type="domain" description="Retrotransposon gag" evidence="2">
    <location>
        <begin position="56"/>
        <end position="129"/>
    </location>
</feature>
<gene>
    <name evidence="3" type="ORF">CR513_61841</name>
</gene>
<keyword evidence="4" id="KW-1185">Reference proteome</keyword>
<dbReference type="Proteomes" id="UP000257109">
    <property type="component" value="Unassembled WGS sequence"/>
</dbReference>
<organism evidence="3 4">
    <name type="scientific">Mucuna pruriens</name>
    <name type="common">Velvet bean</name>
    <name type="synonym">Dolichos pruriens</name>
    <dbReference type="NCBI Taxonomy" id="157652"/>
    <lineage>
        <taxon>Eukaryota</taxon>
        <taxon>Viridiplantae</taxon>
        <taxon>Streptophyta</taxon>
        <taxon>Embryophyta</taxon>
        <taxon>Tracheophyta</taxon>
        <taxon>Spermatophyta</taxon>
        <taxon>Magnoliopsida</taxon>
        <taxon>eudicotyledons</taxon>
        <taxon>Gunneridae</taxon>
        <taxon>Pentapetalae</taxon>
        <taxon>rosids</taxon>
        <taxon>fabids</taxon>
        <taxon>Fabales</taxon>
        <taxon>Fabaceae</taxon>
        <taxon>Papilionoideae</taxon>
        <taxon>50 kb inversion clade</taxon>
        <taxon>NPAAA clade</taxon>
        <taxon>indigoferoid/millettioid clade</taxon>
        <taxon>Phaseoleae</taxon>
        <taxon>Mucuna</taxon>
    </lineage>
</organism>
<dbReference type="EMBL" id="QJKJ01017171">
    <property type="protein sequence ID" value="RDX59631.1"/>
    <property type="molecule type" value="Genomic_DNA"/>
</dbReference>
<comment type="caution">
    <text evidence="3">The sequence shown here is derived from an EMBL/GenBank/DDBJ whole genome shotgun (WGS) entry which is preliminary data.</text>
</comment>
<dbReference type="CDD" id="cd00303">
    <property type="entry name" value="retropepsin_like"/>
    <property type="match status" value="1"/>
</dbReference>
<dbReference type="GO" id="GO:0004190">
    <property type="term" value="F:aspartic-type endopeptidase activity"/>
    <property type="evidence" value="ECO:0007669"/>
    <property type="project" value="InterPro"/>
</dbReference>
<proteinExistence type="predicted"/>
<feature type="compositionally biased region" description="Basic and acidic residues" evidence="1">
    <location>
        <begin position="155"/>
        <end position="165"/>
    </location>
</feature>